<sequence>MDEDDDLVEAEKAELTNKIHILELNLFILGNVRMDVMDVLQLPPNLHTLQLDYYKCNRFPKWITSFNYLRELSIRKCRNCSSLPLLGILPMLEELSVYHMENLEWVGNEFLGIKENVDEPSSSKFPMLKKLCFDHCNKWEEWKDISEEVKNSFSVMPNLCRLQITNCGRLKSLPHRLLRLTSSLQTLYIEECQFLTLRYKKSWGPNDNHLISHIPDLSIVFESKYYGYYDHMYGYY</sequence>
<name>A0AAW2V6E2_SESRA</name>
<dbReference type="InterPro" id="IPR032675">
    <property type="entry name" value="LRR_dom_sf"/>
</dbReference>
<organism evidence="2">
    <name type="scientific">Sesamum radiatum</name>
    <name type="common">Black benniseed</name>
    <dbReference type="NCBI Taxonomy" id="300843"/>
    <lineage>
        <taxon>Eukaryota</taxon>
        <taxon>Viridiplantae</taxon>
        <taxon>Streptophyta</taxon>
        <taxon>Embryophyta</taxon>
        <taxon>Tracheophyta</taxon>
        <taxon>Spermatophyta</taxon>
        <taxon>Magnoliopsida</taxon>
        <taxon>eudicotyledons</taxon>
        <taxon>Gunneridae</taxon>
        <taxon>Pentapetalae</taxon>
        <taxon>asterids</taxon>
        <taxon>lamiids</taxon>
        <taxon>Lamiales</taxon>
        <taxon>Pedaliaceae</taxon>
        <taxon>Sesamum</taxon>
    </lineage>
</organism>
<dbReference type="PANTHER" id="PTHR47186:SF30">
    <property type="entry name" value="EF-HAND DOMAIN-CONTAINING PROTEIN"/>
    <property type="match status" value="1"/>
</dbReference>
<dbReference type="Pfam" id="PF25019">
    <property type="entry name" value="LRR_R13L1-DRL21"/>
    <property type="match status" value="1"/>
</dbReference>
<gene>
    <name evidence="2" type="ORF">Sradi_1036200</name>
</gene>
<dbReference type="PANTHER" id="PTHR47186">
    <property type="entry name" value="LEUCINE-RICH REPEAT-CONTAINING PROTEIN 57"/>
    <property type="match status" value="1"/>
</dbReference>
<dbReference type="InterPro" id="IPR056789">
    <property type="entry name" value="LRR_R13L1-DRL21"/>
</dbReference>
<comment type="caution">
    <text evidence="2">The sequence shown here is derived from an EMBL/GenBank/DDBJ whole genome shotgun (WGS) entry which is preliminary data.</text>
</comment>
<reference evidence="2" key="1">
    <citation type="submission" date="2020-06" db="EMBL/GenBank/DDBJ databases">
        <authorList>
            <person name="Li T."/>
            <person name="Hu X."/>
            <person name="Zhang T."/>
            <person name="Song X."/>
            <person name="Zhang H."/>
            <person name="Dai N."/>
            <person name="Sheng W."/>
            <person name="Hou X."/>
            <person name="Wei L."/>
        </authorList>
    </citation>
    <scope>NUCLEOTIDE SEQUENCE</scope>
    <source>
        <strain evidence="2">G02</strain>
        <tissue evidence="2">Leaf</tissue>
    </source>
</reference>
<proteinExistence type="predicted"/>
<reference evidence="2" key="2">
    <citation type="journal article" date="2024" name="Plant">
        <title>Genomic evolution and insights into agronomic trait innovations of Sesamum species.</title>
        <authorList>
            <person name="Miao H."/>
            <person name="Wang L."/>
            <person name="Qu L."/>
            <person name="Liu H."/>
            <person name="Sun Y."/>
            <person name="Le M."/>
            <person name="Wang Q."/>
            <person name="Wei S."/>
            <person name="Zheng Y."/>
            <person name="Lin W."/>
            <person name="Duan Y."/>
            <person name="Cao H."/>
            <person name="Xiong S."/>
            <person name="Wang X."/>
            <person name="Wei L."/>
            <person name="Li C."/>
            <person name="Ma Q."/>
            <person name="Ju M."/>
            <person name="Zhao R."/>
            <person name="Li G."/>
            <person name="Mu C."/>
            <person name="Tian Q."/>
            <person name="Mei H."/>
            <person name="Zhang T."/>
            <person name="Gao T."/>
            <person name="Zhang H."/>
        </authorList>
    </citation>
    <scope>NUCLEOTIDE SEQUENCE</scope>
    <source>
        <strain evidence="2">G02</strain>
    </source>
</reference>
<feature type="domain" description="R13L1/DRL21-like LRR repeat region" evidence="1">
    <location>
        <begin position="8"/>
        <end position="100"/>
    </location>
</feature>
<dbReference type="Gene3D" id="3.80.10.10">
    <property type="entry name" value="Ribonuclease Inhibitor"/>
    <property type="match status" value="2"/>
</dbReference>
<protein>
    <recommendedName>
        <fullName evidence="1">R13L1/DRL21-like LRR repeat region domain-containing protein</fullName>
    </recommendedName>
</protein>
<evidence type="ECO:0000313" key="2">
    <source>
        <dbReference type="EMBL" id="KAL0425014.1"/>
    </source>
</evidence>
<dbReference type="EMBL" id="JACGWJ010000004">
    <property type="protein sequence ID" value="KAL0425014.1"/>
    <property type="molecule type" value="Genomic_DNA"/>
</dbReference>
<evidence type="ECO:0000259" key="1">
    <source>
        <dbReference type="Pfam" id="PF25019"/>
    </source>
</evidence>
<accession>A0AAW2V6E2</accession>
<dbReference type="AlphaFoldDB" id="A0AAW2V6E2"/>
<dbReference type="SUPFAM" id="SSF52058">
    <property type="entry name" value="L domain-like"/>
    <property type="match status" value="1"/>
</dbReference>